<evidence type="ECO:0000313" key="2">
    <source>
        <dbReference type="Proteomes" id="UP000028521"/>
    </source>
</evidence>
<reference evidence="1 2" key="1">
    <citation type="journal article" date="2014" name="Genome Announc.">
        <title>Draft Genome Sequence of the Algicidal Bacterium Mangrovimonas yunxiaonensis Strain LY01.</title>
        <authorList>
            <person name="Li Y."/>
            <person name="Zhu H."/>
            <person name="Li C."/>
            <person name="Zhang H."/>
            <person name="Chen Z."/>
            <person name="Zheng W."/>
            <person name="Xu H."/>
            <person name="Zheng T."/>
        </authorList>
    </citation>
    <scope>NUCLEOTIDE SEQUENCE [LARGE SCALE GENOMIC DNA]</scope>
    <source>
        <strain evidence="1 2">LY01</strain>
    </source>
</reference>
<dbReference type="Proteomes" id="UP000028521">
    <property type="component" value="Unassembled WGS sequence"/>
</dbReference>
<name>A0A084TL81_9FLAO</name>
<sequence>MKTLYCKLFKHTFVIKKHVTNAVMEYQCIHCKTYFTTSDKGQIIPLTSKRQEINLALERLHKIRSKKRKLNAINH</sequence>
<organism evidence="1 2">
    <name type="scientific">Mangrovimonas yunxiaonensis</name>
    <dbReference type="NCBI Taxonomy" id="1197477"/>
    <lineage>
        <taxon>Bacteria</taxon>
        <taxon>Pseudomonadati</taxon>
        <taxon>Bacteroidota</taxon>
        <taxon>Flavobacteriia</taxon>
        <taxon>Flavobacteriales</taxon>
        <taxon>Flavobacteriaceae</taxon>
        <taxon>Mangrovimonas</taxon>
    </lineage>
</organism>
<dbReference type="OrthoDB" id="1450221at2"/>
<dbReference type="AlphaFoldDB" id="A0A084TL81"/>
<accession>A0A084TL81</accession>
<proteinExistence type="predicted"/>
<comment type="caution">
    <text evidence="1">The sequence shown here is derived from an EMBL/GenBank/DDBJ whole genome shotgun (WGS) entry which is preliminary data.</text>
</comment>
<dbReference type="RefSeq" id="WP_036120722.1">
    <property type="nucleotide sequence ID" value="NZ_BMET01000001.1"/>
</dbReference>
<gene>
    <name evidence="1" type="ORF">IA57_06460</name>
</gene>
<dbReference type="EMBL" id="JPFK01000005">
    <property type="protein sequence ID" value="KFB01467.1"/>
    <property type="molecule type" value="Genomic_DNA"/>
</dbReference>
<protein>
    <submittedName>
        <fullName evidence="1">Uncharacterized protein</fullName>
    </submittedName>
</protein>
<dbReference type="STRING" id="1197477.IA57_06460"/>
<keyword evidence="2" id="KW-1185">Reference proteome</keyword>
<evidence type="ECO:0000313" key="1">
    <source>
        <dbReference type="EMBL" id="KFB01467.1"/>
    </source>
</evidence>
<reference evidence="2" key="2">
    <citation type="submission" date="2014-07" db="EMBL/GenBank/DDBJ databases">
        <title>Genome sequence of Mangrovimonas yunxiaonensis.</title>
        <authorList>
            <person name="Li Y."/>
            <person name="Zheng T."/>
        </authorList>
    </citation>
    <scope>NUCLEOTIDE SEQUENCE [LARGE SCALE GENOMIC DNA]</scope>
    <source>
        <strain evidence="2">LY01</strain>
    </source>
</reference>